<dbReference type="Gene3D" id="3.40.710.10">
    <property type="entry name" value="DD-peptidase/beta-lactamase superfamily"/>
    <property type="match status" value="1"/>
</dbReference>
<keyword evidence="10" id="KW-0121">Carboxypeptidase</keyword>
<dbReference type="PRINTS" id="PR00725">
    <property type="entry name" value="DADACBPTASE1"/>
</dbReference>
<organism evidence="10 11">
    <name type="scientific">Neobacillus driksii</name>
    <dbReference type="NCBI Taxonomy" id="3035913"/>
    <lineage>
        <taxon>Bacteria</taxon>
        <taxon>Bacillati</taxon>
        <taxon>Bacillota</taxon>
        <taxon>Bacilli</taxon>
        <taxon>Bacillales</taxon>
        <taxon>Bacillaceae</taxon>
        <taxon>Neobacillus</taxon>
    </lineage>
</organism>
<feature type="domain" description="Peptidase S11 D-alanyl-D-alanine carboxypeptidase A N-terminal" evidence="9">
    <location>
        <begin position="28"/>
        <end position="257"/>
    </location>
</feature>
<feature type="transmembrane region" description="Helical" evidence="8">
    <location>
        <begin position="357"/>
        <end position="375"/>
    </location>
</feature>
<keyword evidence="4" id="KW-0133">Cell shape</keyword>
<keyword evidence="8" id="KW-0472">Membrane</keyword>
<dbReference type="InterPro" id="IPR001967">
    <property type="entry name" value="Peptidase_S11_N"/>
</dbReference>
<dbReference type="PANTHER" id="PTHR21581">
    <property type="entry name" value="D-ALANYL-D-ALANINE CARBOXYPEPTIDASE"/>
    <property type="match status" value="1"/>
</dbReference>
<dbReference type="EC" id="3.4.-.-" evidence="10"/>
<keyword evidence="2" id="KW-0732">Signal</keyword>
<protein>
    <submittedName>
        <fullName evidence="10">D-alanyl-D-alanine carboxypeptidase family protein</fullName>
        <ecNumber evidence="10">3.4.-.-</ecNumber>
    </submittedName>
</protein>
<keyword evidence="3 10" id="KW-0378">Hydrolase</keyword>
<dbReference type="Proteomes" id="UP001241748">
    <property type="component" value="Unassembled WGS sequence"/>
</dbReference>
<dbReference type="GO" id="GO:0004180">
    <property type="term" value="F:carboxypeptidase activity"/>
    <property type="evidence" value="ECO:0007669"/>
    <property type="project" value="UniProtKB-KW"/>
</dbReference>
<name>A0ABV4YND3_9BACI</name>
<evidence type="ECO:0000256" key="1">
    <source>
        <dbReference type="ARBA" id="ARBA00007164"/>
    </source>
</evidence>
<comment type="caution">
    <text evidence="10">The sequence shown here is derived from an EMBL/GenBank/DDBJ whole genome shotgun (WGS) entry which is preliminary data.</text>
</comment>
<dbReference type="Pfam" id="PF00768">
    <property type="entry name" value="Peptidase_S11"/>
    <property type="match status" value="1"/>
</dbReference>
<evidence type="ECO:0000256" key="6">
    <source>
        <dbReference type="ARBA" id="ARBA00023316"/>
    </source>
</evidence>
<evidence type="ECO:0000259" key="9">
    <source>
        <dbReference type="Pfam" id="PF00768"/>
    </source>
</evidence>
<dbReference type="SUPFAM" id="SSF56601">
    <property type="entry name" value="beta-lactamase/transpeptidase-like"/>
    <property type="match status" value="1"/>
</dbReference>
<evidence type="ECO:0000256" key="5">
    <source>
        <dbReference type="ARBA" id="ARBA00022984"/>
    </source>
</evidence>
<evidence type="ECO:0000313" key="11">
    <source>
        <dbReference type="Proteomes" id="UP001241748"/>
    </source>
</evidence>
<keyword evidence="6" id="KW-0961">Cell wall biogenesis/degradation</keyword>
<keyword evidence="8" id="KW-1133">Transmembrane helix</keyword>
<comment type="similarity">
    <text evidence="1 7">Belongs to the peptidase S11 family.</text>
</comment>
<keyword evidence="10" id="KW-0645">Protease</keyword>
<dbReference type="RefSeq" id="WP_306073718.1">
    <property type="nucleotide sequence ID" value="NZ_JAROBZ020000001.1"/>
</dbReference>
<proteinExistence type="inferred from homology"/>
<keyword evidence="5" id="KW-0573">Peptidoglycan synthesis</keyword>
<evidence type="ECO:0000256" key="2">
    <source>
        <dbReference type="ARBA" id="ARBA00022729"/>
    </source>
</evidence>
<dbReference type="InterPro" id="IPR018044">
    <property type="entry name" value="Peptidase_S11"/>
</dbReference>
<evidence type="ECO:0000256" key="7">
    <source>
        <dbReference type="RuleBase" id="RU004016"/>
    </source>
</evidence>
<evidence type="ECO:0000313" key="10">
    <source>
        <dbReference type="EMBL" id="MFB3166347.1"/>
    </source>
</evidence>
<gene>
    <name evidence="10" type="ORF">P5G62_004195</name>
</gene>
<sequence>MLKLSKLVSFFIILMLILSTQVNVYAAEKPPLEIKSEAAVLVDSETGAILYSKNSNERLYPASLTKIATAIYAIENGNIDDVVTVSARAVKEEGTRVYLVEGERVPLKKLIQGMLINSGNDAAVAIAEHLDGSVERFADNINKYLVEKIGVSNTHFTNPNGLFNENHYTTALDLALITNYAMKNPVFKEIFGTIELEWVGESWETKLLTHHRLLKGEIPVDGITGGKTGFVNESKHTLATTAENENLKLTAIILKADSSKASYTDTVKLMKYGFSSFKHRIIKQNELFTIHKKEYYSKNDIVVTEHVNTSEESISEQGMLEIVNNGQFSQSIQLEVKEPKPIKVTKEKLLSSEQSSINIFYGIIVFAFAGLLIGVRKRWAKKQ</sequence>
<evidence type="ECO:0000256" key="3">
    <source>
        <dbReference type="ARBA" id="ARBA00022801"/>
    </source>
</evidence>
<keyword evidence="8" id="KW-0812">Transmembrane</keyword>
<dbReference type="EMBL" id="JAROBZ020000001">
    <property type="protein sequence ID" value="MFB3166347.1"/>
    <property type="molecule type" value="Genomic_DNA"/>
</dbReference>
<evidence type="ECO:0000256" key="4">
    <source>
        <dbReference type="ARBA" id="ARBA00022960"/>
    </source>
</evidence>
<reference evidence="10 11" key="1">
    <citation type="submission" date="2024-05" db="EMBL/GenBank/DDBJ databases">
        <authorList>
            <person name="Venkateswaran K."/>
        </authorList>
    </citation>
    <scope>NUCLEOTIDE SEQUENCE [LARGE SCALE GENOMIC DNA]</scope>
    <source>
        <strain evidence="10 11">179-C4-2-HS</strain>
    </source>
</reference>
<accession>A0ABV4YND3</accession>
<keyword evidence="11" id="KW-1185">Reference proteome</keyword>
<evidence type="ECO:0000256" key="8">
    <source>
        <dbReference type="SAM" id="Phobius"/>
    </source>
</evidence>
<dbReference type="PANTHER" id="PTHR21581:SF33">
    <property type="entry name" value="D-ALANYL-D-ALANINE CARBOXYPEPTIDASE DACB"/>
    <property type="match status" value="1"/>
</dbReference>
<dbReference type="InterPro" id="IPR012338">
    <property type="entry name" value="Beta-lactam/transpept-like"/>
</dbReference>